<dbReference type="EMBL" id="JAHRIO010017277">
    <property type="protein sequence ID" value="MEQ2163753.1"/>
    <property type="molecule type" value="Genomic_DNA"/>
</dbReference>
<proteinExistence type="predicted"/>
<sequence>MREGSPNLITSFPVAKNTRRRKQAIKLDGLNDTADLFPMIEVPNPNVAAGVPRTMLVYRTWTLEAIKKAVEGIPHPKGDPAGFINGMNMFRGSYPLNGVEMQQVLLTKLGIDWGRVRWRIIIQGSLWLMTTNS</sequence>
<evidence type="ECO:0000313" key="2">
    <source>
        <dbReference type="Proteomes" id="UP001476798"/>
    </source>
</evidence>
<name>A0ABV0MZB0_9TELE</name>
<protein>
    <submittedName>
        <fullName evidence="1">Uncharacterized protein</fullName>
    </submittedName>
</protein>
<evidence type="ECO:0000313" key="1">
    <source>
        <dbReference type="EMBL" id="MEQ2163753.1"/>
    </source>
</evidence>
<organism evidence="1 2">
    <name type="scientific">Goodea atripinnis</name>
    <dbReference type="NCBI Taxonomy" id="208336"/>
    <lineage>
        <taxon>Eukaryota</taxon>
        <taxon>Metazoa</taxon>
        <taxon>Chordata</taxon>
        <taxon>Craniata</taxon>
        <taxon>Vertebrata</taxon>
        <taxon>Euteleostomi</taxon>
        <taxon>Actinopterygii</taxon>
        <taxon>Neopterygii</taxon>
        <taxon>Teleostei</taxon>
        <taxon>Neoteleostei</taxon>
        <taxon>Acanthomorphata</taxon>
        <taxon>Ovalentaria</taxon>
        <taxon>Atherinomorphae</taxon>
        <taxon>Cyprinodontiformes</taxon>
        <taxon>Goodeidae</taxon>
        <taxon>Goodea</taxon>
    </lineage>
</organism>
<gene>
    <name evidence="1" type="ORF">GOODEAATRI_033687</name>
</gene>
<dbReference type="Proteomes" id="UP001476798">
    <property type="component" value="Unassembled WGS sequence"/>
</dbReference>
<reference evidence="1 2" key="1">
    <citation type="submission" date="2021-06" db="EMBL/GenBank/DDBJ databases">
        <authorList>
            <person name="Palmer J.M."/>
        </authorList>
    </citation>
    <scope>NUCLEOTIDE SEQUENCE [LARGE SCALE GENOMIC DNA]</scope>
    <source>
        <strain evidence="1 2">GA_2019</strain>
        <tissue evidence="1">Muscle</tissue>
    </source>
</reference>
<accession>A0ABV0MZB0</accession>
<comment type="caution">
    <text evidence="1">The sequence shown here is derived from an EMBL/GenBank/DDBJ whole genome shotgun (WGS) entry which is preliminary data.</text>
</comment>
<keyword evidence="2" id="KW-1185">Reference proteome</keyword>